<dbReference type="Pfam" id="PF17921">
    <property type="entry name" value="Integrase_H2C2"/>
    <property type="match status" value="1"/>
</dbReference>
<evidence type="ECO:0000259" key="8">
    <source>
        <dbReference type="PROSITE" id="PS50994"/>
    </source>
</evidence>
<keyword evidence="2" id="KW-0548">Nucleotidyltransferase</keyword>
<dbReference type="Pfam" id="PF17917">
    <property type="entry name" value="RT_RNaseH"/>
    <property type="match status" value="1"/>
</dbReference>
<dbReference type="InterPro" id="IPR001584">
    <property type="entry name" value="Integrase_cat-core"/>
</dbReference>
<dbReference type="Gene3D" id="3.30.70.270">
    <property type="match status" value="1"/>
</dbReference>
<dbReference type="Proteomes" id="UP000031668">
    <property type="component" value="Unassembled WGS sequence"/>
</dbReference>
<gene>
    <name evidence="9" type="ORF">RF11_07040</name>
</gene>
<dbReference type="OrthoDB" id="5988470at2759"/>
<dbReference type="GO" id="GO:0003676">
    <property type="term" value="F:nucleic acid binding"/>
    <property type="evidence" value="ECO:0007669"/>
    <property type="project" value="InterPro"/>
</dbReference>
<accession>A0A0C2IYV8</accession>
<dbReference type="Gene3D" id="1.10.340.70">
    <property type="match status" value="1"/>
</dbReference>
<dbReference type="InterPro" id="IPR043502">
    <property type="entry name" value="DNA/RNA_pol_sf"/>
</dbReference>
<dbReference type="GO" id="GO:0003964">
    <property type="term" value="F:RNA-directed DNA polymerase activity"/>
    <property type="evidence" value="ECO:0007669"/>
    <property type="project" value="UniProtKB-KW"/>
</dbReference>
<dbReference type="InterPro" id="IPR036397">
    <property type="entry name" value="RNaseH_sf"/>
</dbReference>
<dbReference type="GO" id="GO:0015074">
    <property type="term" value="P:DNA integration"/>
    <property type="evidence" value="ECO:0007669"/>
    <property type="project" value="InterPro"/>
</dbReference>
<dbReference type="Gene3D" id="2.30.30.850">
    <property type="match status" value="1"/>
</dbReference>
<evidence type="ECO:0000256" key="6">
    <source>
        <dbReference type="ARBA" id="ARBA00022918"/>
    </source>
</evidence>
<feature type="compositionally biased region" description="Polar residues" evidence="7">
    <location>
        <begin position="641"/>
        <end position="655"/>
    </location>
</feature>
<evidence type="ECO:0000256" key="3">
    <source>
        <dbReference type="ARBA" id="ARBA00022722"/>
    </source>
</evidence>
<dbReference type="SUPFAM" id="SSF56672">
    <property type="entry name" value="DNA/RNA polymerases"/>
    <property type="match status" value="1"/>
</dbReference>
<dbReference type="FunFam" id="3.30.420.10:FF:000032">
    <property type="entry name" value="Retrovirus-related Pol polyprotein from transposon 297-like Protein"/>
    <property type="match status" value="1"/>
</dbReference>
<evidence type="ECO:0000313" key="9">
    <source>
        <dbReference type="EMBL" id="KII62012.1"/>
    </source>
</evidence>
<name>A0A0C2IYV8_THEKT</name>
<dbReference type="SUPFAM" id="SSF53098">
    <property type="entry name" value="Ribonuclease H-like"/>
    <property type="match status" value="1"/>
</dbReference>
<evidence type="ECO:0000313" key="10">
    <source>
        <dbReference type="Proteomes" id="UP000031668"/>
    </source>
</evidence>
<keyword evidence="1" id="KW-0808">Transferase</keyword>
<dbReference type="EMBL" id="JWZT01005150">
    <property type="protein sequence ID" value="KII62012.1"/>
    <property type="molecule type" value="Genomic_DNA"/>
</dbReference>
<dbReference type="CDD" id="cd09274">
    <property type="entry name" value="RNase_HI_RT_Ty3"/>
    <property type="match status" value="1"/>
</dbReference>
<dbReference type="GO" id="GO:0016787">
    <property type="term" value="F:hydrolase activity"/>
    <property type="evidence" value="ECO:0007669"/>
    <property type="project" value="UniProtKB-KW"/>
</dbReference>
<evidence type="ECO:0000256" key="1">
    <source>
        <dbReference type="ARBA" id="ARBA00022679"/>
    </source>
</evidence>
<dbReference type="PANTHER" id="PTHR37984:SF5">
    <property type="entry name" value="PROTEIN NYNRIN-LIKE"/>
    <property type="match status" value="1"/>
</dbReference>
<dbReference type="PANTHER" id="PTHR37984">
    <property type="entry name" value="PROTEIN CBG26694"/>
    <property type="match status" value="1"/>
</dbReference>
<dbReference type="Pfam" id="PF00665">
    <property type="entry name" value="rve"/>
    <property type="match status" value="1"/>
</dbReference>
<reference evidence="9 10" key="1">
    <citation type="journal article" date="2014" name="Genome Biol. Evol.">
        <title>The genome of the myxosporean Thelohanellus kitauei shows adaptations to nutrient acquisition within its fish host.</title>
        <authorList>
            <person name="Yang Y."/>
            <person name="Xiong J."/>
            <person name="Zhou Z."/>
            <person name="Huo F."/>
            <person name="Miao W."/>
            <person name="Ran C."/>
            <person name="Liu Y."/>
            <person name="Zhang J."/>
            <person name="Feng J."/>
            <person name="Wang M."/>
            <person name="Wang M."/>
            <person name="Wang L."/>
            <person name="Yao B."/>
        </authorList>
    </citation>
    <scope>NUCLEOTIDE SEQUENCE [LARGE SCALE GENOMIC DNA]</scope>
    <source>
        <strain evidence="9">Wuqing</strain>
    </source>
</reference>
<dbReference type="PROSITE" id="PS50994">
    <property type="entry name" value="INTEGRASE"/>
    <property type="match status" value="1"/>
</dbReference>
<protein>
    <submittedName>
        <fullName evidence="9">Transposon Tf2-8 polyprotein</fullName>
    </submittedName>
</protein>
<dbReference type="InterPro" id="IPR012337">
    <property type="entry name" value="RNaseH-like_sf"/>
</dbReference>
<dbReference type="OMA" id="WEWITID"/>
<dbReference type="GO" id="GO:0004519">
    <property type="term" value="F:endonuclease activity"/>
    <property type="evidence" value="ECO:0007669"/>
    <property type="project" value="UniProtKB-KW"/>
</dbReference>
<evidence type="ECO:0000256" key="5">
    <source>
        <dbReference type="ARBA" id="ARBA00022801"/>
    </source>
</evidence>
<feature type="region of interest" description="Disordered" evidence="7">
    <location>
        <begin position="639"/>
        <end position="668"/>
    </location>
</feature>
<evidence type="ECO:0000256" key="2">
    <source>
        <dbReference type="ARBA" id="ARBA00022695"/>
    </source>
</evidence>
<evidence type="ECO:0000256" key="4">
    <source>
        <dbReference type="ARBA" id="ARBA00022759"/>
    </source>
</evidence>
<organism evidence="9 10">
    <name type="scientific">Thelohanellus kitauei</name>
    <name type="common">Myxosporean</name>
    <dbReference type="NCBI Taxonomy" id="669202"/>
    <lineage>
        <taxon>Eukaryota</taxon>
        <taxon>Metazoa</taxon>
        <taxon>Cnidaria</taxon>
        <taxon>Myxozoa</taxon>
        <taxon>Myxosporea</taxon>
        <taxon>Bivalvulida</taxon>
        <taxon>Platysporina</taxon>
        <taxon>Myxobolidae</taxon>
        <taxon>Thelohanellus</taxon>
    </lineage>
</organism>
<keyword evidence="6" id="KW-0695">RNA-directed DNA polymerase</keyword>
<dbReference type="Gene3D" id="3.30.420.10">
    <property type="entry name" value="Ribonuclease H-like superfamily/Ribonuclease H"/>
    <property type="match status" value="1"/>
</dbReference>
<keyword evidence="3" id="KW-0540">Nuclease</keyword>
<dbReference type="FunFam" id="3.10.20.370:FF:000001">
    <property type="entry name" value="Retrovirus-related Pol polyprotein from transposon 17.6-like protein"/>
    <property type="match status" value="1"/>
</dbReference>
<keyword evidence="4" id="KW-0255">Endonuclease</keyword>
<dbReference type="Gene3D" id="3.10.20.370">
    <property type="match status" value="1"/>
</dbReference>
<feature type="domain" description="Integrase catalytic" evidence="8">
    <location>
        <begin position="308"/>
        <end position="482"/>
    </location>
</feature>
<evidence type="ECO:0000256" key="7">
    <source>
        <dbReference type="SAM" id="MobiDB-lite"/>
    </source>
</evidence>
<dbReference type="InterPro" id="IPR043128">
    <property type="entry name" value="Rev_trsase/Diguanyl_cyclase"/>
</dbReference>
<sequence length="698" mass="81377">MEESLRKLTNKNVTFSWSVEHQKTFEKLKHYLCHAPVLNYPDFGKKFILDTDASGFAIGAILSQKDENNKYEKVVQFASRVLTPTEQRYSVTKRELLAIMWALKKFRPYLLGRNFEIRTDHKPLQYLKEGKDIGGQLGRWLDVISEYDFSIRHRRGSKHSNADSLSRKNTDTNHICANVSSSFPLSRNELAEHQNRDEMLRQFKRSLLNGFNELDKTDDDNYETLKRIKTGLVIKNNILYRVYDTNSGKRLRYVVLKHLISFVLHKLHDEMGHFGFKKTFSNVISRFYWPRMKHDVNNWCLSCEACCRRNNPSKYTKEKMVKQLSTYCWERIAMDITGPLPITKRGNRYILAIQDYFSKFAVTIPLEGITADEVSLKFIDEFALKFGIPLTVHTDMGTQFTSELFKCITKKLGICKTNTTPYHPQSDGMVERLNRTLKCSISKLVKENDEWDKVLQIATFSYNVSKHESTGLSPFEIMYKRLPYLPIDNYFESEDRNFCHWNDKLISSKLMQVRKMSEDSQNTQAYQYDKNNFALTVKENDKVYLFSPVDGGYGHGKLSKPWRGPYMVTKIRKPLIQLKIKGKDQWVHANRCKRAHERNSYETNGENNDPKICEDTNFENNNEAKPDFVLADDYFDHKQPSNDVATGSNQSQTYNLRPRDNIKRPLKYSPGGAQVFPWRGRNVADDHGIRVNREDSIG</sequence>
<dbReference type="InterPro" id="IPR041588">
    <property type="entry name" value="Integrase_H2C2"/>
</dbReference>
<dbReference type="InterPro" id="IPR050951">
    <property type="entry name" value="Retrovirus_Pol_polyprotein"/>
</dbReference>
<comment type="caution">
    <text evidence="9">The sequence shown here is derived from an EMBL/GenBank/DDBJ whole genome shotgun (WGS) entry which is preliminary data.</text>
</comment>
<dbReference type="InterPro" id="IPR041373">
    <property type="entry name" value="RT_RNaseH"/>
</dbReference>
<proteinExistence type="predicted"/>
<dbReference type="FunFam" id="1.10.340.70:FF:000001">
    <property type="entry name" value="Retrovirus-related Pol polyprotein from transposon gypsy-like Protein"/>
    <property type="match status" value="1"/>
</dbReference>
<keyword evidence="10" id="KW-1185">Reference proteome</keyword>
<dbReference type="AlphaFoldDB" id="A0A0C2IYV8"/>
<keyword evidence="5" id="KW-0378">Hydrolase</keyword>